<keyword evidence="4" id="KW-1185">Reference proteome</keyword>
<dbReference type="SUPFAM" id="SSF53187">
    <property type="entry name" value="Zn-dependent exopeptidases"/>
    <property type="match status" value="1"/>
</dbReference>
<keyword evidence="1" id="KW-0378">Hydrolase</keyword>
<dbReference type="PANTHER" id="PTHR43808:SF8">
    <property type="entry name" value="PEPTIDASE M20 DIMERISATION DOMAIN-CONTAINING PROTEIN"/>
    <property type="match status" value="1"/>
</dbReference>
<keyword evidence="2" id="KW-0862">Zinc</keyword>
<proteinExistence type="predicted"/>
<sequence>MEAFVSTHASRYLAHLRNLAALPSVFTRPRDVEKAMGYCKKVLVSALPDYTVIEDEGQNLIALPASVDLKKKLVYLSAHVDTVDADHTEWDAPFSPFVPYEDDHEIVGRGVSDCKAGVAFQLFLAELAGKGRLCLDNLIFTITFKEEGAGHKSAVHMGRALGKTLPVSQNETLLLVLENTVTAGASPSLGLYTAERSNFVIDVTGPLAELRHILSGLAAWNPVCIYPEASPDAWAEVLTQKGGHVCSVPRNQNMLTEIILNASDSDLLCAGAPDSFGVIPTEIKQGHAPVPTAHTLVLSNRTFDSLDTVRRQLTGIPYRELKDFSISPGMDMRDRWPGSTFQRAVETMGPQPLEITLDHNTGISDASTIVNTMVPSLRDRFFPVVAGPGARSQRRVSPQRLTHGKNETFDKQTGIRATATLFNLLRELGVVGKSRA</sequence>
<dbReference type="Pfam" id="PF01546">
    <property type="entry name" value="Peptidase_M20"/>
    <property type="match status" value="1"/>
</dbReference>
<organism evidence="3 4">
    <name type="scientific">Desulfoluna butyratoxydans</name>
    <dbReference type="NCBI Taxonomy" id="231438"/>
    <lineage>
        <taxon>Bacteria</taxon>
        <taxon>Pseudomonadati</taxon>
        <taxon>Thermodesulfobacteriota</taxon>
        <taxon>Desulfobacteria</taxon>
        <taxon>Desulfobacterales</taxon>
        <taxon>Desulfolunaceae</taxon>
        <taxon>Desulfoluna</taxon>
    </lineage>
</organism>
<accession>A0A4U8YVI0</accession>
<reference evidence="3 4" key="1">
    <citation type="submission" date="2019-03" db="EMBL/GenBank/DDBJ databases">
        <authorList>
            <person name="Nijsse B."/>
        </authorList>
    </citation>
    <scope>NUCLEOTIDE SEQUENCE [LARGE SCALE GENOMIC DNA]</scope>
    <source>
        <strain evidence="3">Desulfoluna butyratoxydans MSL71</strain>
    </source>
</reference>
<evidence type="ECO:0000256" key="2">
    <source>
        <dbReference type="ARBA" id="ARBA00022833"/>
    </source>
</evidence>
<evidence type="ECO:0000313" key="3">
    <source>
        <dbReference type="EMBL" id="VFQ45413.1"/>
    </source>
</evidence>
<dbReference type="EMBL" id="CAADHO010000005">
    <property type="protein sequence ID" value="VFQ45413.1"/>
    <property type="molecule type" value="Genomic_DNA"/>
</dbReference>
<evidence type="ECO:0000313" key="4">
    <source>
        <dbReference type="Proteomes" id="UP000507962"/>
    </source>
</evidence>
<dbReference type="RefSeq" id="WP_180141915.1">
    <property type="nucleotide sequence ID" value="NZ_CAADHO010000005.1"/>
</dbReference>
<gene>
    <name evidence="3" type="ORF">MSL71_30700</name>
</gene>
<dbReference type="InterPro" id="IPR001261">
    <property type="entry name" value="ArgE/DapE_CS"/>
</dbReference>
<dbReference type="AlphaFoldDB" id="A0A4U8YVI0"/>
<evidence type="ECO:0000256" key="1">
    <source>
        <dbReference type="ARBA" id="ARBA00022801"/>
    </source>
</evidence>
<dbReference type="Gene3D" id="3.40.630.10">
    <property type="entry name" value="Zn peptidases"/>
    <property type="match status" value="1"/>
</dbReference>
<dbReference type="GO" id="GO:0016787">
    <property type="term" value="F:hydrolase activity"/>
    <property type="evidence" value="ECO:0007669"/>
    <property type="project" value="UniProtKB-KW"/>
</dbReference>
<dbReference type="PROSITE" id="PS00758">
    <property type="entry name" value="ARGE_DAPE_CPG2_1"/>
    <property type="match status" value="1"/>
</dbReference>
<dbReference type="Proteomes" id="UP000507962">
    <property type="component" value="Unassembled WGS sequence"/>
</dbReference>
<dbReference type="InterPro" id="IPR002933">
    <property type="entry name" value="Peptidase_M20"/>
</dbReference>
<protein>
    <submittedName>
        <fullName evidence="3">Peptidase m20</fullName>
    </submittedName>
</protein>
<dbReference type="PANTHER" id="PTHR43808">
    <property type="entry name" value="ACETYLORNITHINE DEACETYLASE"/>
    <property type="match status" value="1"/>
</dbReference>
<name>A0A4U8YVI0_9BACT</name>
<dbReference type="InterPro" id="IPR050072">
    <property type="entry name" value="Peptidase_M20A"/>
</dbReference>